<keyword evidence="5" id="KW-0805">Transcription regulation</keyword>
<evidence type="ECO:0000259" key="10">
    <source>
        <dbReference type="Pfam" id="PF04963"/>
    </source>
</evidence>
<dbReference type="GO" id="GO:0001216">
    <property type="term" value="F:DNA-binding transcription activator activity"/>
    <property type="evidence" value="ECO:0007669"/>
    <property type="project" value="InterPro"/>
</dbReference>
<dbReference type="PIRSF" id="PIRSF000774">
    <property type="entry name" value="RpoN"/>
    <property type="match status" value="1"/>
</dbReference>
<feature type="domain" description="RNA polymerase sigma factor 54 core-binding" evidence="10">
    <location>
        <begin position="106"/>
        <end position="293"/>
    </location>
</feature>
<evidence type="ECO:0000256" key="2">
    <source>
        <dbReference type="ARBA" id="ARBA00022478"/>
    </source>
</evidence>
<comment type="caution">
    <text evidence="11">The sequence shown here is derived from an EMBL/GenBank/DDBJ whole genome shotgun (WGS) entry which is preliminary data.</text>
</comment>
<protein>
    <submittedName>
        <fullName evidence="11">RNA polymerase sigma-54 factor</fullName>
    </submittedName>
</protein>
<dbReference type="RefSeq" id="WP_147204683.1">
    <property type="nucleotide sequence ID" value="NZ_BJYT01000011.1"/>
</dbReference>
<keyword evidence="6" id="KW-0731">Sigma factor</keyword>
<organism evidence="11 12">
    <name type="scientific">Segetibacter aerophilus</name>
    <dbReference type="NCBI Taxonomy" id="670293"/>
    <lineage>
        <taxon>Bacteria</taxon>
        <taxon>Pseudomonadati</taxon>
        <taxon>Bacteroidota</taxon>
        <taxon>Chitinophagia</taxon>
        <taxon>Chitinophagales</taxon>
        <taxon>Chitinophagaceae</taxon>
        <taxon>Segetibacter</taxon>
    </lineage>
</organism>
<evidence type="ECO:0000256" key="8">
    <source>
        <dbReference type="ARBA" id="ARBA00023163"/>
    </source>
</evidence>
<dbReference type="NCBIfam" id="TIGR02395">
    <property type="entry name" value="rpoN_sigma"/>
    <property type="match status" value="1"/>
</dbReference>
<dbReference type="OrthoDB" id="9814402at2"/>
<keyword evidence="3" id="KW-0808">Transferase</keyword>
<keyword evidence="12" id="KW-1185">Reference proteome</keyword>
<feature type="domain" description="RNA polymerase sigma factor 54 DNA-binding" evidence="9">
    <location>
        <begin position="312"/>
        <end position="470"/>
    </location>
</feature>
<dbReference type="Gene3D" id="1.10.10.1330">
    <property type="entry name" value="RNA polymerase sigma-54 factor, core-binding domain"/>
    <property type="match status" value="1"/>
</dbReference>
<evidence type="ECO:0000259" key="9">
    <source>
        <dbReference type="Pfam" id="PF04552"/>
    </source>
</evidence>
<evidence type="ECO:0000313" key="11">
    <source>
        <dbReference type="EMBL" id="GEO10571.1"/>
    </source>
</evidence>
<dbReference type="PRINTS" id="PR00045">
    <property type="entry name" value="SIGMA54FCT"/>
</dbReference>
<evidence type="ECO:0000256" key="3">
    <source>
        <dbReference type="ARBA" id="ARBA00022679"/>
    </source>
</evidence>
<dbReference type="Proteomes" id="UP000321513">
    <property type="component" value="Unassembled WGS sequence"/>
</dbReference>
<dbReference type="GO" id="GO:0006352">
    <property type="term" value="P:DNA-templated transcription initiation"/>
    <property type="evidence" value="ECO:0007669"/>
    <property type="project" value="InterPro"/>
</dbReference>
<evidence type="ECO:0000256" key="1">
    <source>
        <dbReference type="ARBA" id="ARBA00008798"/>
    </source>
</evidence>
<dbReference type="InterPro" id="IPR007634">
    <property type="entry name" value="RNA_pol_sigma_54_DNA-bd"/>
</dbReference>
<dbReference type="PROSITE" id="PS50044">
    <property type="entry name" value="SIGMA54_3"/>
    <property type="match status" value="1"/>
</dbReference>
<comment type="similarity">
    <text evidence="1">Belongs to the sigma-54 factor family.</text>
</comment>
<dbReference type="PROSITE" id="PS00718">
    <property type="entry name" value="SIGMA54_2"/>
    <property type="match status" value="1"/>
</dbReference>
<dbReference type="Pfam" id="PF04552">
    <property type="entry name" value="Sigma54_DBD"/>
    <property type="match status" value="1"/>
</dbReference>
<proteinExistence type="inferred from homology"/>
<keyword evidence="2" id="KW-0240">DNA-directed RNA polymerase</keyword>
<dbReference type="GO" id="GO:0000428">
    <property type="term" value="C:DNA-directed RNA polymerase complex"/>
    <property type="evidence" value="ECO:0007669"/>
    <property type="project" value="UniProtKB-KW"/>
</dbReference>
<sequence>MLSQIQTQKQQLKILPQQIQMLNIFHLNVLELDQRISDELDENPLLEMNEEEETVAVEKFAKENAQDYEDWEEHGYDDVPDYKLEYENYFNSESIPNVPIKSFSDYREGLKDQIRYMDLSEKHLNLADYIIDCLNCNGFLLQDLEDMADDLSFKHGVIVEADELQEVVNHIQKLDPVGVGAKNTRECLLLQLHHLNKKGPDVKMAIKLLENHYADLSHRNMEKIMEALSIDEDELKIVLRLLASLKLKPVLEEFEGTTVNNNIIPDFILTVDDDGDIEVNLYRSRSSSLYINQSLMETVQFAGATRDKQATQYLKSKLSSAQWFVNAIKQREGTMMQIMKAIVDLQREYFKTGDVSLLKPMILKNIADKVGVDISTVSRVTSNKYVDTPFGIILLKNLFTEGIINKEGEVISNRVIQSAIEAVIEKEDKLNPYTDQQLVSILANKGINVARRTIAKYREQLQIPVAQLRRMWA</sequence>
<keyword evidence="4" id="KW-0548">Nucleotidyltransferase</keyword>
<evidence type="ECO:0000256" key="6">
    <source>
        <dbReference type="ARBA" id="ARBA00023082"/>
    </source>
</evidence>
<evidence type="ECO:0000256" key="5">
    <source>
        <dbReference type="ARBA" id="ARBA00023015"/>
    </source>
</evidence>
<dbReference type="Pfam" id="PF04963">
    <property type="entry name" value="Sigma54_CBD"/>
    <property type="match status" value="1"/>
</dbReference>
<accession>A0A512BF26</accession>
<dbReference type="Gene3D" id="1.10.10.60">
    <property type="entry name" value="Homeodomain-like"/>
    <property type="match status" value="1"/>
</dbReference>
<evidence type="ECO:0000313" key="12">
    <source>
        <dbReference type="Proteomes" id="UP000321513"/>
    </source>
</evidence>
<dbReference type="AlphaFoldDB" id="A0A512BF26"/>
<reference evidence="11 12" key="1">
    <citation type="submission" date="2019-07" db="EMBL/GenBank/DDBJ databases">
        <title>Whole genome shotgun sequence of Segetibacter aerophilus NBRC 106135.</title>
        <authorList>
            <person name="Hosoyama A."/>
            <person name="Uohara A."/>
            <person name="Ohji S."/>
            <person name="Ichikawa N."/>
        </authorList>
    </citation>
    <scope>NUCLEOTIDE SEQUENCE [LARGE SCALE GENOMIC DNA]</scope>
    <source>
        <strain evidence="11 12">NBRC 106135</strain>
    </source>
</reference>
<dbReference type="Pfam" id="PF00309">
    <property type="entry name" value="Sigma54_AID"/>
    <property type="match status" value="1"/>
</dbReference>
<dbReference type="GO" id="GO:0016779">
    <property type="term" value="F:nucleotidyltransferase activity"/>
    <property type="evidence" value="ECO:0007669"/>
    <property type="project" value="UniProtKB-KW"/>
</dbReference>
<dbReference type="InterPro" id="IPR038709">
    <property type="entry name" value="RpoN_core-bd_sf"/>
</dbReference>
<dbReference type="PANTHER" id="PTHR32248">
    <property type="entry name" value="RNA POLYMERASE SIGMA-54 FACTOR"/>
    <property type="match status" value="1"/>
</dbReference>
<dbReference type="GO" id="GO:0016987">
    <property type="term" value="F:sigma factor activity"/>
    <property type="evidence" value="ECO:0007669"/>
    <property type="project" value="UniProtKB-KW"/>
</dbReference>
<dbReference type="InterPro" id="IPR000394">
    <property type="entry name" value="RNA_pol_sigma_54"/>
</dbReference>
<dbReference type="GO" id="GO:0003677">
    <property type="term" value="F:DNA binding"/>
    <property type="evidence" value="ECO:0007669"/>
    <property type="project" value="UniProtKB-KW"/>
</dbReference>
<dbReference type="EMBL" id="BJYT01000011">
    <property type="protein sequence ID" value="GEO10571.1"/>
    <property type="molecule type" value="Genomic_DNA"/>
</dbReference>
<dbReference type="PANTHER" id="PTHR32248:SF4">
    <property type="entry name" value="RNA POLYMERASE SIGMA-54 FACTOR"/>
    <property type="match status" value="1"/>
</dbReference>
<keyword evidence="7" id="KW-0238">DNA-binding</keyword>
<name>A0A512BF26_9BACT</name>
<dbReference type="InterPro" id="IPR007046">
    <property type="entry name" value="RNA_pol_sigma_54_core-bd"/>
</dbReference>
<evidence type="ECO:0000256" key="7">
    <source>
        <dbReference type="ARBA" id="ARBA00023125"/>
    </source>
</evidence>
<gene>
    <name evidence="11" type="ORF">SAE01_30670</name>
</gene>
<keyword evidence="8" id="KW-0804">Transcription</keyword>
<evidence type="ECO:0000256" key="4">
    <source>
        <dbReference type="ARBA" id="ARBA00022695"/>
    </source>
</evidence>